<feature type="transmembrane region" description="Helical" evidence="1">
    <location>
        <begin position="15"/>
        <end position="39"/>
    </location>
</feature>
<accession>A0A2K2B2Y7</accession>
<proteinExistence type="predicted"/>
<gene>
    <name evidence="2" type="ORF">POPTR_003G071600</name>
</gene>
<evidence type="ECO:0000256" key="1">
    <source>
        <dbReference type="SAM" id="Phobius"/>
    </source>
</evidence>
<sequence length="87" mass="9903">MAAERGWDNARSRSWLFLGIIRLLWGEMMVKASIWCTNARGKRNKLLALKKMKEKKRKKGVVIIVVLLSALRVSVACGWTVDEELSS</sequence>
<keyword evidence="3" id="KW-1185">Reference proteome</keyword>
<keyword evidence="1" id="KW-0812">Transmembrane</keyword>
<organism evidence="2 3">
    <name type="scientific">Populus trichocarpa</name>
    <name type="common">Western balsam poplar</name>
    <name type="synonym">Populus balsamifera subsp. trichocarpa</name>
    <dbReference type="NCBI Taxonomy" id="3694"/>
    <lineage>
        <taxon>Eukaryota</taxon>
        <taxon>Viridiplantae</taxon>
        <taxon>Streptophyta</taxon>
        <taxon>Embryophyta</taxon>
        <taxon>Tracheophyta</taxon>
        <taxon>Spermatophyta</taxon>
        <taxon>Magnoliopsida</taxon>
        <taxon>eudicotyledons</taxon>
        <taxon>Gunneridae</taxon>
        <taxon>Pentapetalae</taxon>
        <taxon>rosids</taxon>
        <taxon>fabids</taxon>
        <taxon>Malpighiales</taxon>
        <taxon>Salicaceae</taxon>
        <taxon>Saliceae</taxon>
        <taxon>Populus</taxon>
    </lineage>
</organism>
<reference evidence="2 3" key="1">
    <citation type="journal article" date="2006" name="Science">
        <title>The genome of black cottonwood, Populus trichocarpa (Torr. &amp; Gray).</title>
        <authorList>
            <person name="Tuskan G.A."/>
            <person name="Difazio S."/>
            <person name="Jansson S."/>
            <person name="Bohlmann J."/>
            <person name="Grigoriev I."/>
            <person name="Hellsten U."/>
            <person name="Putnam N."/>
            <person name="Ralph S."/>
            <person name="Rombauts S."/>
            <person name="Salamov A."/>
            <person name="Schein J."/>
            <person name="Sterck L."/>
            <person name="Aerts A."/>
            <person name="Bhalerao R.R."/>
            <person name="Bhalerao R.P."/>
            <person name="Blaudez D."/>
            <person name="Boerjan W."/>
            <person name="Brun A."/>
            <person name="Brunner A."/>
            <person name="Busov V."/>
            <person name="Campbell M."/>
            <person name="Carlson J."/>
            <person name="Chalot M."/>
            <person name="Chapman J."/>
            <person name="Chen G.L."/>
            <person name="Cooper D."/>
            <person name="Coutinho P.M."/>
            <person name="Couturier J."/>
            <person name="Covert S."/>
            <person name="Cronk Q."/>
            <person name="Cunningham R."/>
            <person name="Davis J."/>
            <person name="Degroeve S."/>
            <person name="Dejardin A."/>
            <person name="Depamphilis C."/>
            <person name="Detter J."/>
            <person name="Dirks B."/>
            <person name="Dubchak I."/>
            <person name="Duplessis S."/>
            <person name="Ehlting J."/>
            <person name="Ellis B."/>
            <person name="Gendler K."/>
            <person name="Goodstein D."/>
            <person name="Gribskov M."/>
            <person name="Grimwood J."/>
            <person name="Groover A."/>
            <person name="Gunter L."/>
            <person name="Hamberger B."/>
            <person name="Heinze B."/>
            <person name="Helariutta Y."/>
            <person name="Henrissat B."/>
            <person name="Holligan D."/>
            <person name="Holt R."/>
            <person name="Huang W."/>
            <person name="Islam-Faridi N."/>
            <person name="Jones S."/>
            <person name="Jones-Rhoades M."/>
            <person name="Jorgensen R."/>
            <person name="Joshi C."/>
            <person name="Kangasjarvi J."/>
            <person name="Karlsson J."/>
            <person name="Kelleher C."/>
            <person name="Kirkpatrick R."/>
            <person name="Kirst M."/>
            <person name="Kohler A."/>
            <person name="Kalluri U."/>
            <person name="Larimer F."/>
            <person name="Leebens-Mack J."/>
            <person name="Leple J.C."/>
            <person name="Locascio P."/>
            <person name="Lou Y."/>
            <person name="Lucas S."/>
            <person name="Martin F."/>
            <person name="Montanini B."/>
            <person name="Napoli C."/>
            <person name="Nelson D.R."/>
            <person name="Nelson C."/>
            <person name="Nieminen K."/>
            <person name="Nilsson O."/>
            <person name="Pereda V."/>
            <person name="Peter G."/>
            <person name="Philippe R."/>
            <person name="Pilate G."/>
            <person name="Poliakov A."/>
            <person name="Razumovskaya J."/>
            <person name="Richardson P."/>
            <person name="Rinaldi C."/>
            <person name="Ritland K."/>
            <person name="Rouze P."/>
            <person name="Ryaboy D."/>
            <person name="Schmutz J."/>
            <person name="Schrader J."/>
            <person name="Segerman B."/>
            <person name="Shin H."/>
            <person name="Siddiqui A."/>
            <person name="Sterky F."/>
            <person name="Terry A."/>
            <person name="Tsai C.J."/>
            <person name="Uberbacher E."/>
            <person name="Unneberg P."/>
            <person name="Vahala J."/>
            <person name="Wall K."/>
            <person name="Wessler S."/>
            <person name="Yang G."/>
            <person name="Yin T."/>
            <person name="Douglas C."/>
            <person name="Marra M."/>
            <person name="Sandberg G."/>
            <person name="Van de Peer Y."/>
            <person name="Rokhsar D."/>
        </authorList>
    </citation>
    <scope>NUCLEOTIDE SEQUENCE [LARGE SCALE GENOMIC DNA]</scope>
    <source>
        <strain evidence="3">cv. Nisqually</strain>
    </source>
</reference>
<dbReference type="EMBL" id="CM009292">
    <property type="protein sequence ID" value="PNT44138.1"/>
    <property type="molecule type" value="Genomic_DNA"/>
</dbReference>
<dbReference type="Proteomes" id="UP000006729">
    <property type="component" value="Chromosome 3"/>
</dbReference>
<protein>
    <submittedName>
        <fullName evidence="2">Uncharacterized protein</fullName>
    </submittedName>
</protein>
<name>A0A2K2B2Y7_POPTR</name>
<keyword evidence="1" id="KW-0472">Membrane</keyword>
<dbReference type="AlphaFoldDB" id="A0A2K2B2Y7"/>
<feature type="transmembrane region" description="Helical" evidence="1">
    <location>
        <begin position="60"/>
        <end position="81"/>
    </location>
</feature>
<keyword evidence="1" id="KW-1133">Transmembrane helix</keyword>
<dbReference type="InParanoid" id="A0A2K2B2Y7"/>
<evidence type="ECO:0000313" key="2">
    <source>
        <dbReference type="EMBL" id="PNT44138.1"/>
    </source>
</evidence>
<evidence type="ECO:0000313" key="3">
    <source>
        <dbReference type="Proteomes" id="UP000006729"/>
    </source>
</evidence>